<keyword evidence="1" id="KW-1133">Transmembrane helix</keyword>
<dbReference type="EMBL" id="KN838582">
    <property type="protein sequence ID" value="KIK03205.1"/>
    <property type="molecule type" value="Genomic_DNA"/>
</dbReference>
<feature type="transmembrane region" description="Helical" evidence="1">
    <location>
        <begin position="73"/>
        <end position="92"/>
    </location>
</feature>
<evidence type="ECO:0000313" key="2">
    <source>
        <dbReference type="EMBL" id="KIK03205.1"/>
    </source>
</evidence>
<dbReference type="HOGENOM" id="CLU_044614_2_2_1"/>
<dbReference type="Proteomes" id="UP000054477">
    <property type="component" value="Unassembled WGS sequence"/>
</dbReference>
<reference evidence="2 3" key="1">
    <citation type="submission" date="2014-04" db="EMBL/GenBank/DDBJ databases">
        <authorList>
            <consortium name="DOE Joint Genome Institute"/>
            <person name="Kuo A."/>
            <person name="Kohler A."/>
            <person name="Nagy L.G."/>
            <person name="Floudas D."/>
            <person name="Copeland A."/>
            <person name="Barry K.W."/>
            <person name="Cichocki N."/>
            <person name="Veneault-Fourrey C."/>
            <person name="LaButti K."/>
            <person name="Lindquist E.A."/>
            <person name="Lipzen A."/>
            <person name="Lundell T."/>
            <person name="Morin E."/>
            <person name="Murat C."/>
            <person name="Sun H."/>
            <person name="Tunlid A."/>
            <person name="Henrissat B."/>
            <person name="Grigoriev I.V."/>
            <person name="Hibbett D.S."/>
            <person name="Martin F."/>
            <person name="Nordberg H.P."/>
            <person name="Cantor M.N."/>
            <person name="Hua S.X."/>
        </authorList>
    </citation>
    <scope>NUCLEOTIDE SEQUENCE [LARGE SCALE GENOMIC DNA]</scope>
    <source>
        <strain evidence="2 3">LaAM-08-1</strain>
    </source>
</reference>
<keyword evidence="3" id="KW-1185">Reference proteome</keyword>
<dbReference type="OrthoDB" id="3019750at2759"/>
<keyword evidence="1" id="KW-0812">Transmembrane</keyword>
<feature type="transmembrane region" description="Helical" evidence="1">
    <location>
        <begin position="46"/>
        <end position="66"/>
    </location>
</feature>
<evidence type="ECO:0000313" key="3">
    <source>
        <dbReference type="Proteomes" id="UP000054477"/>
    </source>
</evidence>
<organism evidence="2 3">
    <name type="scientific">Laccaria amethystina LaAM-08-1</name>
    <dbReference type="NCBI Taxonomy" id="1095629"/>
    <lineage>
        <taxon>Eukaryota</taxon>
        <taxon>Fungi</taxon>
        <taxon>Dikarya</taxon>
        <taxon>Basidiomycota</taxon>
        <taxon>Agaricomycotina</taxon>
        <taxon>Agaricomycetes</taxon>
        <taxon>Agaricomycetidae</taxon>
        <taxon>Agaricales</taxon>
        <taxon>Agaricineae</taxon>
        <taxon>Hydnangiaceae</taxon>
        <taxon>Laccaria</taxon>
    </lineage>
</organism>
<reference evidence="3" key="2">
    <citation type="submission" date="2015-01" db="EMBL/GenBank/DDBJ databases">
        <title>Evolutionary Origins and Diversification of the Mycorrhizal Mutualists.</title>
        <authorList>
            <consortium name="DOE Joint Genome Institute"/>
            <consortium name="Mycorrhizal Genomics Consortium"/>
            <person name="Kohler A."/>
            <person name="Kuo A."/>
            <person name="Nagy L.G."/>
            <person name="Floudas D."/>
            <person name="Copeland A."/>
            <person name="Barry K.W."/>
            <person name="Cichocki N."/>
            <person name="Veneault-Fourrey C."/>
            <person name="LaButti K."/>
            <person name="Lindquist E.A."/>
            <person name="Lipzen A."/>
            <person name="Lundell T."/>
            <person name="Morin E."/>
            <person name="Murat C."/>
            <person name="Riley R."/>
            <person name="Ohm R."/>
            <person name="Sun H."/>
            <person name="Tunlid A."/>
            <person name="Henrissat B."/>
            <person name="Grigoriev I.V."/>
            <person name="Hibbett D.S."/>
            <person name="Martin F."/>
        </authorList>
    </citation>
    <scope>NUCLEOTIDE SEQUENCE [LARGE SCALE GENOMIC DNA]</scope>
    <source>
        <strain evidence="3">LaAM-08-1</strain>
    </source>
</reference>
<proteinExistence type="predicted"/>
<gene>
    <name evidence="2" type="ORF">K443DRAFT_5478</name>
</gene>
<name>A0A0C9WV16_9AGAR</name>
<evidence type="ECO:0000256" key="1">
    <source>
        <dbReference type="SAM" id="Phobius"/>
    </source>
</evidence>
<sequence length="267" mass="29872">MFAGVLVMFILATADVGVSFHLMLRETNIFVQGNSKTLLTKAYPKFLLHVTNNLIADILLITRCYVVWGRRRYILLIAGIPLVIGTAFGYISMGTKSTGLKIYIPVYILIVLVLNNALTLLTAGRIWWISRRVRSLLEKERQRDYNAAAAIIIWGHIQCVHDLNFGRMQESEIAPCISIRTVCIMPILITVQVAVGRSAKDWETILTEVEVQHCEQTVILDTVISTIGLQTDGPVFRGSLDAERREDISVEVLSDPRRAAERVPPVG</sequence>
<dbReference type="AlphaFoldDB" id="A0A0C9WV16"/>
<keyword evidence="1" id="KW-0472">Membrane</keyword>
<accession>A0A0C9WV16</accession>
<feature type="transmembrane region" description="Helical" evidence="1">
    <location>
        <begin position="104"/>
        <end position="128"/>
    </location>
</feature>
<protein>
    <submittedName>
        <fullName evidence="2">Uncharacterized protein</fullName>
    </submittedName>
</protein>